<reference evidence="1" key="1">
    <citation type="journal article" date="2016" name="Antimicrob. Agents Chemother.">
        <title>Genetic Characterization of a blaVEB-2-carrying plasmid in Vibrio parahaemolyticus.</title>
        <authorList>
            <person name="Li R."/>
            <person name="Ye L."/>
            <person name="Zheng Z."/>
            <person name="Chan E.W."/>
            <person name="Chen S."/>
        </authorList>
    </citation>
    <scope>NUCLEOTIDE SEQUENCE</scope>
    <source>
        <strain evidence="1">VPS92</strain>
        <plasmid evidence="1">pVPS92-VEB</plasmid>
    </source>
</reference>
<sequence>MKNETIQSKATQLKLDLEEGLSQPLPFNRPPLVPQPVEIKLSHCHELIAATFGYGQRVSMKKDDIDWDDQEVYTERWRDTVYQNNKVNDSIINRLKELNAPSLKAAPGFIITGIVQSTLTPQCKGCRHQDPRGRFVHDDSGDEPIDFVCRECASDDEEYDTCTYCGEGILYPTSLLNSAGECPEHRGESHLDDEEREDWDSYIEYLNKDY</sequence>
<proteinExistence type="predicted"/>
<organism evidence="1">
    <name type="scientific">Vibrio parahaemolyticus</name>
    <dbReference type="NCBI Taxonomy" id="670"/>
    <lineage>
        <taxon>Bacteria</taxon>
        <taxon>Pseudomonadati</taxon>
        <taxon>Pseudomonadota</taxon>
        <taxon>Gammaproteobacteria</taxon>
        <taxon>Vibrionales</taxon>
        <taxon>Vibrionaceae</taxon>
        <taxon>Vibrio</taxon>
    </lineage>
</organism>
<dbReference type="AlphaFoldDB" id="A0A1B1LR79"/>
<dbReference type="RefSeq" id="WP_172687292.1">
    <property type="nucleotide sequence ID" value="NZ_JAESOU010000012.1"/>
</dbReference>
<keyword evidence="1" id="KW-0614">Plasmid</keyword>
<evidence type="ECO:0000313" key="1">
    <source>
        <dbReference type="EMBL" id="ANS55529.1"/>
    </source>
</evidence>
<dbReference type="EMBL" id="KU356480">
    <property type="protein sequence ID" value="ANS55529.1"/>
    <property type="molecule type" value="Genomic_DNA"/>
</dbReference>
<protein>
    <submittedName>
        <fullName evidence="1">Uncharacterized protein</fullName>
    </submittedName>
</protein>
<accession>A0A1B1LR79</accession>
<name>A0A1B1LR79_VIBPH</name>
<geneLocation type="plasmid" evidence="1">
    <name>pVPS92-VEB</name>
</geneLocation>